<organism evidence="3 4">
    <name type="scientific">Mycena pura</name>
    <dbReference type="NCBI Taxonomy" id="153505"/>
    <lineage>
        <taxon>Eukaryota</taxon>
        <taxon>Fungi</taxon>
        <taxon>Dikarya</taxon>
        <taxon>Basidiomycota</taxon>
        <taxon>Agaricomycotina</taxon>
        <taxon>Agaricomycetes</taxon>
        <taxon>Agaricomycetidae</taxon>
        <taxon>Agaricales</taxon>
        <taxon>Marasmiineae</taxon>
        <taxon>Mycenaceae</taxon>
        <taxon>Mycena</taxon>
    </lineage>
</organism>
<proteinExistence type="predicted"/>
<dbReference type="Pfam" id="PF18721">
    <property type="entry name" value="CxC6"/>
    <property type="match status" value="1"/>
</dbReference>
<gene>
    <name evidence="3" type="ORF">GGX14DRAFT_564870</name>
</gene>
<dbReference type="InterPro" id="IPR041539">
    <property type="entry name" value="CxC5"/>
</dbReference>
<keyword evidence="4" id="KW-1185">Reference proteome</keyword>
<comment type="caution">
    <text evidence="3">The sequence shown here is derived from an EMBL/GenBank/DDBJ whole genome shotgun (WGS) entry which is preliminary data.</text>
</comment>
<evidence type="ECO:0000313" key="4">
    <source>
        <dbReference type="Proteomes" id="UP001219525"/>
    </source>
</evidence>
<dbReference type="Proteomes" id="UP001219525">
    <property type="component" value="Unassembled WGS sequence"/>
</dbReference>
<evidence type="ECO:0008006" key="5">
    <source>
        <dbReference type="Google" id="ProtNLM"/>
    </source>
</evidence>
<evidence type="ECO:0000259" key="2">
    <source>
        <dbReference type="Pfam" id="PF18721"/>
    </source>
</evidence>
<feature type="domain" description="CxC6 like cysteine cluster associated with KDZ" evidence="2">
    <location>
        <begin position="360"/>
        <end position="424"/>
    </location>
</feature>
<evidence type="ECO:0000259" key="1">
    <source>
        <dbReference type="Pfam" id="PF18718"/>
    </source>
</evidence>
<feature type="domain" description="CxC5 like cysteine cluster associated with KDZ" evidence="1">
    <location>
        <begin position="128"/>
        <end position="258"/>
    </location>
</feature>
<sequence>MSSPCPIKRVCPTMDLLGVCTALQVYPDVAATFSYADIIRYIKLVALLKPTPVLAYLQPSYQLSVPPLTLPANVHEFLKGCFALEDETAKLAWEAFREISWAYSPTLAELEALHVQLLLIHGIPNDIGVYSLHPPTRVCLDPDCAKPLYLDPSVLRDRELGEARSHKAVVFSLELGAMPAISTSCYCRNCHTRYYANYYVHGGATTRTYYLEDILPEYKHIQSAEHFYTSSDLCELFANMMVSAWTSSTNCARIYNMSISKQALQTLLPADWSLRFQMDGDDVFDSFFLHALILDHCEHGDILELRHDAPSQSERLRPALEARNAHMVGPGQEEWNHVCELCSYIVVKPGGQWVVDRSVVTDGHTIGHYCCSVHNCQGRLRTVKDSFCADHDTMRSICCITTCDALAEQGHRTCSDSTHCEAEEYHYQRGKAMFQLHARLERTKAAVPTASFASDLLVGSEDSDVDQDAYEEEECQVEKPAQGNRKLRARFGRRRTHNEQLAVHSCGVIAGRATFFGSEAPNGVVEFWMKLYPTKQSVPSIMWLDMNCSVQKMLAADETDFRRKYFEGIAFPVDVFHFKCKHAEGDIFCGLHCNPANWPILRTEDGKWRFNSSAAEQTNAWFGGFHSIVREMVVERYNFFQDEMIKRRNRIVVAELQKGKQPMYISQDVLLSADSIGSKEV</sequence>
<name>A0AAD6VN49_9AGAR</name>
<dbReference type="Pfam" id="PF18718">
    <property type="entry name" value="CxC5"/>
    <property type="match status" value="1"/>
</dbReference>
<accession>A0AAD6VN49</accession>
<dbReference type="AlphaFoldDB" id="A0AAD6VN49"/>
<dbReference type="InterPro" id="IPR040898">
    <property type="entry name" value="CxC6"/>
</dbReference>
<protein>
    <recommendedName>
        <fullName evidence="5">CxC5 like cysteine cluster associated with KDZ domain-containing protein</fullName>
    </recommendedName>
</protein>
<dbReference type="EMBL" id="JARJCW010000025">
    <property type="protein sequence ID" value="KAJ7211649.1"/>
    <property type="molecule type" value="Genomic_DNA"/>
</dbReference>
<reference evidence="3" key="1">
    <citation type="submission" date="2023-03" db="EMBL/GenBank/DDBJ databases">
        <title>Massive genome expansion in bonnet fungi (Mycena s.s.) driven by repeated elements and novel gene families across ecological guilds.</title>
        <authorList>
            <consortium name="Lawrence Berkeley National Laboratory"/>
            <person name="Harder C.B."/>
            <person name="Miyauchi S."/>
            <person name="Viragh M."/>
            <person name="Kuo A."/>
            <person name="Thoen E."/>
            <person name="Andreopoulos B."/>
            <person name="Lu D."/>
            <person name="Skrede I."/>
            <person name="Drula E."/>
            <person name="Henrissat B."/>
            <person name="Morin E."/>
            <person name="Kohler A."/>
            <person name="Barry K."/>
            <person name="LaButti K."/>
            <person name="Morin E."/>
            <person name="Salamov A."/>
            <person name="Lipzen A."/>
            <person name="Mereny Z."/>
            <person name="Hegedus B."/>
            <person name="Baldrian P."/>
            <person name="Stursova M."/>
            <person name="Weitz H."/>
            <person name="Taylor A."/>
            <person name="Grigoriev I.V."/>
            <person name="Nagy L.G."/>
            <person name="Martin F."/>
            <person name="Kauserud H."/>
        </authorList>
    </citation>
    <scope>NUCLEOTIDE SEQUENCE</scope>
    <source>
        <strain evidence="3">9144</strain>
    </source>
</reference>
<evidence type="ECO:0000313" key="3">
    <source>
        <dbReference type="EMBL" id="KAJ7211649.1"/>
    </source>
</evidence>